<organism evidence="2 3">
    <name type="scientific">Pseudomonas matsuisoli</name>
    <dbReference type="NCBI Taxonomy" id="1515666"/>
    <lineage>
        <taxon>Bacteria</taxon>
        <taxon>Pseudomonadati</taxon>
        <taxon>Pseudomonadota</taxon>
        <taxon>Gammaproteobacteria</taxon>
        <taxon>Pseudomonadales</taxon>
        <taxon>Pseudomonadaceae</taxon>
        <taxon>Pseudomonas</taxon>
    </lineage>
</organism>
<dbReference type="EMBL" id="BMPO01000006">
    <property type="protein sequence ID" value="GGK00087.1"/>
    <property type="molecule type" value="Genomic_DNA"/>
</dbReference>
<sequence length="96" mass="10452">MKFSDWSPRERLVAALWAAVAAGCLIYALASNVAVYSSEFFSMLAIIALLVGLALTPSFMFKPLKLSLGEEMEPSLKVAFGFFCAFQLVAIGIRIL</sequence>
<gene>
    <name evidence="2" type="ORF">GCM10009304_27360</name>
</gene>
<reference evidence="2" key="1">
    <citation type="journal article" date="2014" name="Int. J. Syst. Evol. Microbiol.">
        <title>Complete genome sequence of Corynebacterium casei LMG S-19264T (=DSM 44701T), isolated from a smear-ripened cheese.</title>
        <authorList>
            <consortium name="US DOE Joint Genome Institute (JGI-PGF)"/>
            <person name="Walter F."/>
            <person name="Albersmeier A."/>
            <person name="Kalinowski J."/>
            <person name="Ruckert C."/>
        </authorList>
    </citation>
    <scope>NUCLEOTIDE SEQUENCE</scope>
    <source>
        <strain evidence="2">JCM 30078</strain>
    </source>
</reference>
<keyword evidence="1" id="KW-1133">Transmembrane helix</keyword>
<feature type="transmembrane region" description="Helical" evidence="1">
    <location>
        <begin position="40"/>
        <end position="64"/>
    </location>
</feature>
<keyword evidence="1" id="KW-0472">Membrane</keyword>
<evidence type="ECO:0000313" key="3">
    <source>
        <dbReference type="Proteomes" id="UP000635983"/>
    </source>
</evidence>
<dbReference type="AlphaFoldDB" id="A0A917PYW6"/>
<evidence type="ECO:0000313" key="2">
    <source>
        <dbReference type="EMBL" id="GGK00087.1"/>
    </source>
</evidence>
<feature type="transmembrane region" description="Helical" evidence="1">
    <location>
        <begin position="76"/>
        <end position="95"/>
    </location>
</feature>
<dbReference type="RefSeq" id="WP_188983808.1">
    <property type="nucleotide sequence ID" value="NZ_BMPO01000006.1"/>
</dbReference>
<keyword evidence="1" id="KW-0812">Transmembrane</keyword>
<dbReference type="PROSITE" id="PS51257">
    <property type="entry name" value="PROKAR_LIPOPROTEIN"/>
    <property type="match status" value="1"/>
</dbReference>
<reference evidence="2" key="2">
    <citation type="submission" date="2020-09" db="EMBL/GenBank/DDBJ databases">
        <authorList>
            <person name="Sun Q."/>
            <person name="Ohkuma M."/>
        </authorList>
    </citation>
    <scope>NUCLEOTIDE SEQUENCE</scope>
    <source>
        <strain evidence="2">JCM 30078</strain>
    </source>
</reference>
<dbReference type="Proteomes" id="UP000635983">
    <property type="component" value="Unassembled WGS sequence"/>
</dbReference>
<comment type="caution">
    <text evidence="2">The sequence shown here is derived from an EMBL/GenBank/DDBJ whole genome shotgun (WGS) entry which is preliminary data.</text>
</comment>
<accession>A0A917PYW6</accession>
<evidence type="ECO:0000256" key="1">
    <source>
        <dbReference type="SAM" id="Phobius"/>
    </source>
</evidence>
<name>A0A917PYW6_9PSED</name>
<keyword evidence="3" id="KW-1185">Reference proteome</keyword>
<protein>
    <submittedName>
        <fullName evidence="2">Uncharacterized protein</fullName>
    </submittedName>
</protein>
<proteinExistence type="predicted"/>